<name>A0ABU4BK98_9NOCA</name>
<gene>
    <name evidence="1" type="ORF">R3P96_25040</name>
</gene>
<organism evidence="1 2">
    <name type="scientific">Rhodococcoides yunnanense</name>
    <dbReference type="NCBI Taxonomy" id="278209"/>
    <lineage>
        <taxon>Bacteria</taxon>
        <taxon>Bacillati</taxon>
        <taxon>Actinomycetota</taxon>
        <taxon>Actinomycetes</taxon>
        <taxon>Mycobacteriales</taxon>
        <taxon>Nocardiaceae</taxon>
        <taxon>Rhodococcoides</taxon>
    </lineage>
</organism>
<dbReference type="EMBL" id="JAWLJX010000016">
    <property type="protein sequence ID" value="MDV6264616.1"/>
    <property type="molecule type" value="Genomic_DNA"/>
</dbReference>
<accession>A0ABU4BK98</accession>
<sequence length="79" mass="8946">MNMFHAHELIDFAVRWIPYGGAADEEIWIAFGLDSAGYRRRLQAALECTPRTVLDEATRAHLQLHTQLRSSAVRPLVGQ</sequence>
<reference evidence="1 2" key="1">
    <citation type="submission" date="2023-10" db="EMBL/GenBank/DDBJ databases">
        <title>Development of a sustainable strategy for remediation of hydrocarbon-contaminated territories based on the waste exchange concept.</title>
        <authorList>
            <person name="Krivoruchko A."/>
        </authorList>
    </citation>
    <scope>NUCLEOTIDE SEQUENCE [LARGE SCALE GENOMIC DNA]</scope>
    <source>
        <strain evidence="1 2">IEGM 1323</strain>
    </source>
</reference>
<keyword evidence="2" id="KW-1185">Reference proteome</keyword>
<evidence type="ECO:0000313" key="2">
    <source>
        <dbReference type="Proteomes" id="UP001185755"/>
    </source>
</evidence>
<protein>
    <recommendedName>
        <fullName evidence="3">DUF3263 domain-containing protein</fullName>
    </recommendedName>
</protein>
<evidence type="ECO:0008006" key="3">
    <source>
        <dbReference type="Google" id="ProtNLM"/>
    </source>
</evidence>
<dbReference type="Proteomes" id="UP001185755">
    <property type="component" value="Unassembled WGS sequence"/>
</dbReference>
<comment type="caution">
    <text evidence="1">The sequence shown here is derived from an EMBL/GenBank/DDBJ whole genome shotgun (WGS) entry which is preliminary data.</text>
</comment>
<proteinExistence type="predicted"/>
<evidence type="ECO:0000313" key="1">
    <source>
        <dbReference type="EMBL" id="MDV6264616.1"/>
    </source>
</evidence>
<dbReference type="RefSeq" id="WP_317566643.1">
    <property type="nucleotide sequence ID" value="NZ_JAWLJX010000016.1"/>
</dbReference>